<gene>
    <name evidence="2" type="ORF">J4557_47870</name>
</gene>
<feature type="domain" description="Peptidase C14 caspase" evidence="1">
    <location>
        <begin position="11"/>
        <end position="221"/>
    </location>
</feature>
<evidence type="ECO:0000259" key="1">
    <source>
        <dbReference type="Pfam" id="PF00656"/>
    </source>
</evidence>
<reference evidence="2 3" key="1">
    <citation type="submission" date="2021-03" db="EMBL/GenBank/DDBJ databases">
        <authorList>
            <person name="Kanchanasin P."/>
            <person name="Saeng-In P."/>
            <person name="Phongsopitanun W."/>
            <person name="Yuki M."/>
            <person name="Kudo T."/>
            <person name="Ohkuma M."/>
            <person name="Tanasupawat S."/>
        </authorList>
    </citation>
    <scope>NUCLEOTIDE SEQUENCE [LARGE SCALE GENOMIC DNA]</scope>
    <source>
        <strain evidence="2 3">L46</strain>
    </source>
</reference>
<keyword evidence="3" id="KW-1185">Reference proteome</keyword>
<evidence type="ECO:0000313" key="3">
    <source>
        <dbReference type="Proteomes" id="UP000666915"/>
    </source>
</evidence>
<dbReference type="EMBL" id="JAGEOK010000067">
    <property type="protein sequence ID" value="MBO2445246.1"/>
    <property type="molecule type" value="Genomic_DNA"/>
</dbReference>
<dbReference type="InterPro" id="IPR011600">
    <property type="entry name" value="Pept_C14_caspase"/>
</dbReference>
<organism evidence="2 3">
    <name type="scientific">Actinomadura nitritigenes</name>
    <dbReference type="NCBI Taxonomy" id="134602"/>
    <lineage>
        <taxon>Bacteria</taxon>
        <taxon>Bacillati</taxon>
        <taxon>Actinomycetota</taxon>
        <taxon>Actinomycetes</taxon>
        <taxon>Streptosporangiales</taxon>
        <taxon>Thermomonosporaceae</taxon>
        <taxon>Actinomadura</taxon>
    </lineage>
</organism>
<evidence type="ECO:0000313" key="2">
    <source>
        <dbReference type="EMBL" id="MBO2445246.1"/>
    </source>
</evidence>
<protein>
    <submittedName>
        <fullName evidence="2">Caspase family protein</fullName>
    </submittedName>
</protein>
<dbReference type="RefSeq" id="WP_208274493.1">
    <property type="nucleotide sequence ID" value="NZ_BAAAGM010000014.1"/>
</dbReference>
<dbReference type="NCBIfam" id="NF047832">
    <property type="entry name" value="caspase_w_EACC1"/>
    <property type="match status" value="1"/>
</dbReference>
<dbReference type="Gene3D" id="3.40.50.1460">
    <property type="match status" value="1"/>
</dbReference>
<dbReference type="Proteomes" id="UP000666915">
    <property type="component" value="Unassembled WGS sequence"/>
</dbReference>
<name>A0ABS3RGH0_9ACTN</name>
<dbReference type="Pfam" id="PF00656">
    <property type="entry name" value="Peptidase_C14"/>
    <property type="match status" value="1"/>
</dbReference>
<accession>A0ABS3RGH0</accession>
<comment type="caution">
    <text evidence="2">The sequence shown here is derived from an EMBL/GenBank/DDBJ whole genome shotgun (WGS) entry which is preliminary data.</text>
</comment>
<sequence>MTALPDPLQSHAVLVGVSRYPRMPLERQLPQVMNGLEHLAGLLCDPDVWGLPEDRCTILAEPPDTETIIGGLRAAAATASDTLLFYYAGHGLTDPQVGRELYLALPHSYEPGGAHTALGYSFLRKEMRLTSAVRKAVILDCCWSGLAAEGTMGADAAPLAGIGGAGVITATTSNRQAIALPGAKLTAFTGALTDLLRDGVPEGSEFLDLESIFRALHTRLTAAGFPEPQLVGMDEGASIVLARNAQARCQDVATYRMLIAGGKYEEALDVLYRSAADDEAALNELLLRLRRTGRFQAAAELEQVAREGAGALRAALHRLRSGGVSVN</sequence>
<proteinExistence type="predicted"/>